<reference evidence="13 14" key="1">
    <citation type="submission" date="2016-10" db="EMBL/GenBank/DDBJ databases">
        <authorList>
            <person name="de Groot N.N."/>
        </authorList>
    </citation>
    <scope>NUCLEOTIDE SEQUENCE [LARGE SCALE GENOMIC DNA]</scope>
    <source>
        <strain evidence="13 14">DSM 29316</strain>
    </source>
</reference>
<keyword evidence="8 11" id="KW-0414">Isoprene biosynthesis</keyword>
<feature type="binding site" evidence="11">
    <location>
        <begin position="274"/>
        <end position="276"/>
    </location>
    <ligand>
        <name>4-CDP-2-C-methyl-D-erythritol 2-phosphate</name>
        <dbReference type="ChEBI" id="CHEBI:57919"/>
    </ligand>
</feature>
<proteinExistence type="inferred from homology"/>
<feature type="binding site" evidence="11">
    <location>
        <position position="260"/>
    </location>
    <ligand>
        <name>a divalent metal cation</name>
        <dbReference type="ChEBI" id="CHEBI:60240"/>
    </ligand>
</feature>
<evidence type="ECO:0000313" key="13">
    <source>
        <dbReference type="EMBL" id="SFA88743.1"/>
    </source>
</evidence>
<evidence type="ECO:0000259" key="12">
    <source>
        <dbReference type="Pfam" id="PF02542"/>
    </source>
</evidence>
<dbReference type="HAMAP" id="MF_00107">
    <property type="entry name" value="IspF"/>
    <property type="match status" value="1"/>
</dbReference>
<dbReference type="InterPro" id="IPR003526">
    <property type="entry name" value="MECDP_synthase"/>
</dbReference>
<dbReference type="EMBL" id="FOJU01000002">
    <property type="protein sequence ID" value="SFA88743.1"/>
    <property type="molecule type" value="Genomic_DNA"/>
</dbReference>
<feature type="binding site" evidence="11">
    <location>
        <begin position="350"/>
        <end position="353"/>
    </location>
    <ligand>
        <name>4-CDP-2-C-methyl-D-erythritol 2-phosphate</name>
        <dbReference type="ChEBI" id="CHEBI:57919"/>
    </ligand>
</feature>
<comment type="similarity">
    <text evidence="11">In the C-terminal section; belongs to the IspF family.</text>
</comment>
<dbReference type="GO" id="GO:0046872">
    <property type="term" value="F:metal ion binding"/>
    <property type="evidence" value="ECO:0007669"/>
    <property type="project" value="UniProtKB-KW"/>
</dbReference>
<keyword evidence="5 11" id="KW-0808">Transferase</keyword>
<protein>
    <recommendedName>
        <fullName evidence="11">Bifunctional enzyme IspD/IspF</fullName>
    </recommendedName>
    <domain>
        <recommendedName>
            <fullName evidence="11">2-C-methyl-D-erythritol 4-phosphate cytidylyltransferase</fullName>
            <ecNumber evidence="11">2.7.7.60</ecNumber>
        </recommendedName>
        <alternativeName>
            <fullName evidence="11">4-diphosphocytidyl-2C-methyl-D-erythritol synthase</fullName>
        </alternativeName>
        <alternativeName>
            <fullName evidence="11">MEP cytidylyltransferase</fullName>
            <shortName evidence="11">MCT</shortName>
        </alternativeName>
    </domain>
    <domain>
        <recommendedName>
            <fullName evidence="11">2-C-methyl-D-erythritol 2,4-cyclodiphosphate synthase</fullName>
            <shortName evidence="11">MECDP-synthase</shortName>
            <shortName evidence="11">MECPP-synthase</shortName>
            <shortName evidence="11">MECPS</shortName>
            <ecNumber evidence="11">4.6.1.12</ecNumber>
        </recommendedName>
    </domain>
</protein>
<dbReference type="PANTHER" id="PTHR43181:SF1">
    <property type="entry name" value="2-C-METHYL-D-ERYTHRITOL 2,4-CYCLODIPHOSPHATE SYNTHASE, CHLOROPLASTIC"/>
    <property type="match status" value="1"/>
</dbReference>
<dbReference type="AlphaFoldDB" id="A0A1I0WL54"/>
<comment type="pathway">
    <text evidence="3 11">Isoprenoid biosynthesis; isopentenyl diphosphate biosynthesis via DXP pathway; isopentenyl diphosphate from 1-deoxy-D-xylulose 5-phosphate: step 4/6.</text>
</comment>
<dbReference type="Pfam" id="PF01128">
    <property type="entry name" value="IspD"/>
    <property type="match status" value="1"/>
</dbReference>
<evidence type="ECO:0000256" key="7">
    <source>
        <dbReference type="ARBA" id="ARBA00022723"/>
    </source>
</evidence>
<feature type="binding site" evidence="11">
    <location>
        <position position="228"/>
    </location>
    <ligand>
        <name>a divalent metal cation</name>
        <dbReference type="ChEBI" id="CHEBI:60240"/>
    </ligand>
</feature>
<keyword evidence="14" id="KW-1185">Reference proteome</keyword>
<dbReference type="NCBIfam" id="TIGR00453">
    <property type="entry name" value="ispD"/>
    <property type="match status" value="1"/>
</dbReference>
<keyword evidence="7 11" id="KW-0479">Metal-binding</keyword>
<dbReference type="Gene3D" id="3.30.1330.50">
    <property type="entry name" value="2-C-methyl-D-erythritol 2,4-cyclodiphosphate synthase"/>
    <property type="match status" value="1"/>
</dbReference>
<evidence type="ECO:0000256" key="9">
    <source>
        <dbReference type="ARBA" id="ARBA00023239"/>
    </source>
</evidence>
<feature type="site" description="Transition state stabilizer" evidence="11">
    <location>
        <position position="22"/>
    </location>
</feature>
<evidence type="ECO:0000256" key="2">
    <source>
        <dbReference type="ARBA" id="ARBA00001968"/>
    </source>
</evidence>
<dbReference type="PROSITE" id="PS01350">
    <property type="entry name" value="ISPF"/>
    <property type="match status" value="1"/>
</dbReference>
<dbReference type="Proteomes" id="UP000198796">
    <property type="component" value="Unassembled WGS sequence"/>
</dbReference>
<feature type="binding site" evidence="11">
    <location>
        <position position="360"/>
    </location>
    <ligand>
        <name>4-CDP-2-C-methyl-D-erythritol 2-phosphate</name>
        <dbReference type="ChEBI" id="CHEBI:57919"/>
    </ligand>
</feature>
<feature type="site" description="Positions MEP for the nucleophilic attack" evidence="11">
    <location>
        <position position="146"/>
    </location>
</feature>
<dbReference type="EC" id="4.6.1.12" evidence="11"/>
<dbReference type="InterPro" id="IPR029044">
    <property type="entry name" value="Nucleotide-diphossugar_trans"/>
</dbReference>
<dbReference type="InterPro" id="IPR034683">
    <property type="entry name" value="IspD/TarI"/>
</dbReference>
<dbReference type="GO" id="GO:0016114">
    <property type="term" value="P:terpenoid biosynthetic process"/>
    <property type="evidence" value="ECO:0007669"/>
    <property type="project" value="InterPro"/>
</dbReference>
<organism evidence="13 14">
    <name type="scientific">Poseidonocella pacifica</name>
    <dbReference type="NCBI Taxonomy" id="871651"/>
    <lineage>
        <taxon>Bacteria</taxon>
        <taxon>Pseudomonadati</taxon>
        <taxon>Pseudomonadota</taxon>
        <taxon>Alphaproteobacteria</taxon>
        <taxon>Rhodobacterales</taxon>
        <taxon>Roseobacteraceae</taxon>
        <taxon>Poseidonocella</taxon>
    </lineage>
</organism>
<dbReference type="PANTHER" id="PTHR43181">
    <property type="entry name" value="2-C-METHYL-D-ERYTHRITOL 2,4-CYCLODIPHOSPHATE SYNTHASE, CHLOROPLASTIC"/>
    <property type="match status" value="1"/>
</dbReference>
<feature type="region of interest" description="2-C-methyl-D-erythritol 2,4-cyclodiphosphate synthase" evidence="11">
    <location>
        <begin position="220"/>
        <end position="375"/>
    </location>
</feature>
<dbReference type="Pfam" id="PF02542">
    <property type="entry name" value="YgbB"/>
    <property type="match status" value="1"/>
</dbReference>
<dbReference type="NCBIfam" id="TIGR00151">
    <property type="entry name" value="ispF"/>
    <property type="match status" value="1"/>
</dbReference>
<comment type="function">
    <text evidence="11">Bifunctional enzyme that catalyzes the formation of 4-diphosphocytidyl-2-C-methyl-D-erythritol from CTP and 2-C-methyl-D-erythritol 4-phosphate (MEP) (IspD), and catalyzes the conversion of 4-diphosphocytidyl-2-C-methyl-D-erythritol 2-phosphate (CDP-ME2P) to 2-C-methyl-D-erythritol 2,4-cyclodiphosphate (ME-CPP) with a corresponding release of cytidine 5-monophosphate (CMP) (IspF).</text>
</comment>
<dbReference type="SUPFAM" id="SSF69765">
    <property type="entry name" value="IpsF-like"/>
    <property type="match status" value="1"/>
</dbReference>
<dbReference type="NCBIfam" id="NF006899">
    <property type="entry name" value="PRK09382.1"/>
    <property type="match status" value="1"/>
</dbReference>
<dbReference type="EC" id="2.7.7.60" evidence="11"/>
<keyword evidence="6 11" id="KW-0548">Nucleotidyltransferase</keyword>
<feature type="site" description="Transition state stabilizer" evidence="11">
    <location>
        <position position="351"/>
    </location>
</feature>
<dbReference type="CDD" id="cd00554">
    <property type="entry name" value="MECDP_synthase"/>
    <property type="match status" value="1"/>
</dbReference>
<dbReference type="HAMAP" id="MF_00108">
    <property type="entry name" value="IspD"/>
    <property type="match status" value="1"/>
</dbReference>
<keyword evidence="10 11" id="KW-0511">Multifunctional enzyme</keyword>
<dbReference type="GO" id="GO:0019288">
    <property type="term" value="P:isopentenyl diphosphate biosynthetic process, methylerythritol 4-phosphate pathway"/>
    <property type="evidence" value="ECO:0007669"/>
    <property type="project" value="UniProtKB-UniRule"/>
</dbReference>
<dbReference type="OrthoDB" id="9804336at2"/>
<feature type="binding site" evidence="11">
    <location>
        <position position="357"/>
    </location>
    <ligand>
        <name>4-CDP-2-C-methyl-D-erythritol 2-phosphate</name>
        <dbReference type="ChEBI" id="CHEBI:57919"/>
    </ligand>
</feature>
<dbReference type="GO" id="GO:0008685">
    <property type="term" value="F:2-C-methyl-D-erythritol 2,4-cyclodiphosphate synthase activity"/>
    <property type="evidence" value="ECO:0007669"/>
    <property type="project" value="UniProtKB-UniRule"/>
</dbReference>
<dbReference type="STRING" id="871651.SAMN05421688_1492"/>
<feature type="domain" description="2-C-methyl-D-erythritol 2,4-cyclodiphosphate synthase" evidence="12">
    <location>
        <begin position="219"/>
        <end position="372"/>
    </location>
</feature>
<feature type="binding site" evidence="11">
    <location>
        <begin position="252"/>
        <end position="253"/>
    </location>
    <ligand>
        <name>4-CDP-2-C-methyl-D-erythritol 2-phosphate</name>
        <dbReference type="ChEBI" id="CHEBI:57919"/>
    </ligand>
</feature>
<gene>
    <name evidence="11" type="primary">ispDF</name>
    <name evidence="13" type="ORF">SAMN05421688_1492</name>
</gene>
<name>A0A1I0WL54_9RHOB</name>
<evidence type="ECO:0000256" key="4">
    <source>
        <dbReference type="ARBA" id="ARBA00008480"/>
    </source>
</evidence>
<accession>A0A1I0WL54</accession>
<dbReference type="InterPro" id="IPR036571">
    <property type="entry name" value="MECDP_synthase_sf"/>
</dbReference>
<dbReference type="UniPathway" id="UPA00056">
    <property type="reaction ID" value="UER00093"/>
</dbReference>
<evidence type="ECO:0000256" key="6">
    <source>
        <dbReference type="ARBA" id="ARBA00022695"/>
    </source>
</evidence>
<dbReference type="GO" id="GO:0050518">
    <property type="term" value="F:2-C-methyl-D-erythritol 4-phosphate cytidylyltransferase activity"/>
    <property type="evidence" value="ECO:0007669"/>
    <property type="project" value="UniProtKB-UniRule"/>
</dbReference>
<dbReference type="SUPFAM" id="SSF53448">
    <property type="entry name" value="Nucleotide-diphospho-sugar transferases"/>
    <property type="match status" value="1"/>
</dbReference>
<comment type="cofactor">
    <cofactor evidence="2 11">
        <name>a divalent metal cation</name>
        <dbReference type="ChEBI" id="CHEBI:60240"/>
    </cofactor>
</comment>
<dbReference type="InterPro" id="IPR001228">
    <property type="entry name" value="IspD"/>
</dbReference>
<evidence type="ECO:0000313" key="14">
    <source>
        <dbReference type="Proteomes" id="UP000198796"/>
    </source>
</evidence>
<dbReference type="Gene3D" id="3.90.550.10">
    <property type="entry name" value="Spore Coat Polysaccharide Biosynthesis Protein SpsA, Chain A"/>
    <property type="match status" value="1"/>
</dbReference>
<comment type="catalytic activity">
    <reaction evidence="11">
        <text>2-C-methyl-D-erythritol 4-phosphate + CTP + H(+) = 4-CDP-2-C-methyl-D-erythritol + diphosphate</text>
        <dbReference type="Rhea" id="RHEA:13429"/>
        <dbReference type="ChEBI" id="CHEBI:15378"/>
        <dbReference type="ChEBI" id="CHEBI:33019"/>
        <dbReference type="ChEBI" id="CHEBI:37563"/>
        <dbReference type="ChEBI" id="CHEBI:57823"/>
        <dbReference type="ChEBI" id="CHEBI:58262"/>
        <dbReference type="EC" id="2.7.7.60"/>
    </reaction>
</comment>
<feature type="site" description="Transition state stabilizer" evidence="11">
    <location>
        <position position="15"/>
    </location>
</feature>
<evidence type="ECO:0000256" key="3">
    <source>
        <dbReference type="ARBA" id="ARBA00004709"/>
    </source>
</evidence>
<feature type="binding site" evidence="11">
    <location>
        <position position="226"/>
    </location>
    <ligand>
        <name>a divalent metal cation</name>
        <dbReference type="ChEBI" id="CHEBI:60240"/>
    </ligand>
</feature>
<evidence type="ECO:0000256" key="10">
    <source>
        <dbReference type="ARBA" id="ARBA00023268"/>
    </source>
</evidence>
<feature type="site" description="Transition state stabilizer" evidence="11">
    <location>
        <position position="252"/>
    </location>
</feature>
<evidence type="ECO:0000256" key="8">
    <source>
        <dbReference type="ARBA" id="ARBA00023229"/>
    </source>
</evidence>
<comment type="caution">
    <text evidence="11">Lacks conserved residue(s) required for the propagation of feature annotation.</text>
</comment>
<dbReference type="RefSeq" id="WP_092062512.1">
    <property type="nucleotide sequence ID" value="NZ_FOJU01000002.1"/>
</dbReference>
<evidence type="ECO:0000256" key="1">
    <source>
        <dbReference type="ARBA" id="ARBA00000200"/>
    </source>
</evidence>
<keyword evidence="9 11" id="KW-0456">Lyase</keyword>
<feature type="region of interest" description="2-C-methyl-D-erythritol 4-phosphate cytidylyltransferase" evidence="11">
    <location>
        <begin position="1"/>
        <end position="219"/>
    </location>
</feature>
<dbReference type="HAMAP" id="MF_01520">
    <property type="entry name" value="IspDF"/>
    <property type="match status" value="1"/>
</dbReference>
<feature type="binding site" evidence="11">
    <location>
        <begin position="226"/>
        <end position="228"/>
    </location>
    <ligand>
        <name>4-CDP-2-C-methyl-D-erythritol 2-phosphate</name>
        <dbReference type="ChEBI" id="CHEBI:57919"/>
    </ligand>
</feature>
<comment type="catalytic activity">
    <reaction evidence="1 11">
        <text>4-CDP-2-C-methyl-D-erythritol 2-phosphate = 2-C-methyl-D-erythritol 2,4-cyclic diphosphate + CMP</text>
        <dbReference type="Rhea" id="RHEA:23864"/>
        <dbReference type="ChEBI" id="CHEBI:57919"/>
        <dbReference type="ChEBI" id="CHEBI:58483"/>
        <dbReference type="ChEBI" id="CHEBI:60377"/>
        <dbReference type="EC" id="4.6.1.12"/>
    </reaction>
</comment>
<dbReference type="CDD" id="cd02516">
    <property type="entry name" value="CDP-ME_synthetase"/>
    <property type="match status" value="1"/>
</dbReference>
<evidence type="ECO:0000256" key="5">
    <source>
        <dbReference type="ARBA" id="ARBA00022679"/>
    </source>
</evidence>
<feature type="site" description="Positions MEP for the nucleophilic attack" evidence="11">
    <location>
        <position position="199"/>
    </location>
</feature>
<sequence length="375" mass="39279">MSTAALIMAAGRGTRAGGAKPKQWQRLGNRRVADWTLAAFADHPAIDRILLVINPEDAAEAPDGIDWVPGGATRDASVRAGLEALADEDVTAVLIHDIARACVSADLITAVAGALEAHRGAAPGLPVADALWSGTEEAQVRGIVPRDGLYRAQTPQGFRFADILAAHRAHPGGAADDVAVARAAGLDVAIVSGDPDNIKITTPADFSRAERILGARMDIRLGNGYDVHRFGEGDAVILCGVRIPFDRGLDGHSDADVGMHAVTDAIYGALAEGDIGRHFPPSDPQWKGAPSEIFLRHAVQLAEQKGYRVGNVDCTLVCEEPKIGPHASAMMEKMGDIMGLAPDRISIKATTSERLGFTGRGEGIAALATATLVQP</sequence>
<dbReference type="InterPro" id="IPR026596">
    <property type="entry name" value="IspD/F"/>
</dbReference>
<dbReference type="InterPro" id="IPR020555">
    <property type="entry name" value="MECDP_synthase_CS"/>
</dbReference>
<comment type="similarity">
    <text evidence="4">Belongs to the IspF family.</text>
</comment>
<comment type="similarity">
    <text evidence="11">In the N-terminal section; belongs to the IspD/TarI cytidylyltransferase family. IspD subfamily.</text>
</comment>
<comment type="pathway">
    <text evidence="11">Isoprenoid biosynthesis; isopentenyl diphosphate biosynthesis via DXP pathway; isopentenyl diphosphate from 1-deoxy-D-xylulose 5-phosphate: step 2/6.</text>
</comment>
<evidence type="ECO:0000256" key="11">
    <source>
        <dbReference type="HAMAP-Rule" id="MF_01520"/>
    </source>
</evidence>